<protein>
    <submittedName>
        <fullName evidence="1">LuxR family maltose regulon positive regulatory protein</fullName>
    </submittedName>
</protein>
<evidence type="ECO:0000313" key="2">
    <source>
        <dbReference type="Proteomes" id="UP001497744"/>
    </source>
</evidence>
<reference evidence="1 2" key="1">
    <citation type="submission" date="2021-06" db="EMBL/GenBank/DDBJ databases">
        <title>Genome sequence of Babesia caballi.</title>
        <authorList>
            <person name="Yamagishi J."/>
            <person name="Kidaka T."/>
            <person name="Ochi A."/>
        </authorList>
    </citation>
    <scope>NUCLEOTIDE SEQUENCE [LARGE SCALE GENOMIC DNA]</scope>
    <source>
        <strain evidence="1">USDA-D6B2</strain>
    </source>
</reference>
<name>A0AAV4LR35_BABCB</name>
<organism evidence="1 2">
    <name type="scientific">Babesia caballi</name>
    <dbReference type="NCBI Taxonomy" id="5871"/>
    <lineage>
        <taxon>Eukaryota</taxon>
        <taxon>Sar</taxon>
        <taxon>Alveolata</taxon>
        <taxon>Apicomplexa</taxon>
        <taxon>Aconoidasida</taxon>
        <taxon>Piroplasmida</taxon>
        <taxon>Babesiidae</taxon>
        <taxon>Babesia</taxon>
    </lineage>
</organism>
<comment type="caution">
    <text evidence="1">The sequence shown here is derived from an EMBL/GenBank/DDBJ whole genome shotgun (WGS) entry which is preliminary data.</text>
</comment>
<accession>A0AAV4LR35</accession>
<keyword evidence="2" id="KW-1185">Reference proteome</keyword>
<dbReference type="GeneID" id="94193548"/>
<dbReference type="AlphaFoldDB" id="A0AAV4LR35"/>
<evidence type="ECO:0000313" key="1">
    <source>
        <dbReference type="EMBL" id="GIX62067.1"/>
    </source>
</evidence>
<sequence>MASKTRRVRELDREEQGHVLHVPRREREHNKRLAVQYSLPAPVLHEQPEALVAAVQLRVPLEVRRDADLHAQHVPRQRLHKHLKIQPRHQVYELVDCLAQFRLPAQLTQLYAAQIVVPVPPEVVALKLQHQLLRQRLELAQRQHHRPHAPVNHFAKVEELLRQLAPLVDERDFVQRPENAPRVLRDEGHLRDQRVALEVEPGNVALQQNRHLAGALLAAAADGYRHLFHQRRQLHLFLVAHRYVLELRARREDPQQVGHGQVRPHVIHVGLDRGRLQVVETRNPPQRRGLDPPVSAIIPHERVLVQLEQRRVSQRLQPHLEQLLVHRGRAILLVALVFIRRNHPIKTRLLAHPHGVVRVPQPRHRVLQRCHVPQHHLGVQQLRQAAHQLALDRQLLVVQRQVELELFVNRDDDALALLVELRPPCASHHLLHREGAQLRPAPLLRRVNLRALYDDGVRGQVDAPAERGRADQQLDVPVRKEVLDELPVGPRQAGVVDAEAVGQQLLELRSFNRLRLRRQNLARRAVAVQKHAEGVGLEGHVPDELRSARRLLPAVHEHEDLVLASILHHALVHDLVHGVVPLDGLFLLDADVPLLQSHRTVVVAEVKEAPIRVHPQELRDVRVVGHGRAQPDQPRPRFALPVVVQGPRDDRLEHGATLVVQQVNFINDDQLDSVLHTAPPRDHVPLLRRYDQQLRLHQLVPRQAHVAGELADVEAVGREALRERLRLLHHKRLHGRHVHDLEILHVQVPRLVPVPRHHAEHGKHGDVRLARSSRRADQHVLLEVLERDLRNHRLHGIERVHTRERRMRPLREVLDGLPLQVLRRLQRVDNDLVVRLVLHTFGLRRKHNLGVCHVLGPILEGLRLQVNHLRLVTGARSLYLRCLWQYALLVNIL</sequence>
<proteinExistence type="predicted"/>
<dbReference type="Proteomes" id="UP001497744">
    <property type="component" value="Unassembled WGS sequence"/>
</dbReference>
<dbReference type="EMBL" id="BPLF01000001">
    <property type="protein sequence ID" value="GIX62067.1"/>
    <property type="molecule type" value="Genomic_DNA"/>
</dbReference>
<gene>
    <name evidence="1" type="ORF">BcabD6B2_15020</name>
</gene>
<dbReference type="RefSeq" id="XP_067714136.1">
    <property type="nucleotide sequence ID" value="XM_067858035.1"/>
</dbReference>